<keyword evidence="1" id="KW-1133">Transmembrane helix</keyword>
<dbReference type="Pfam" id="PF16074">
    <property type="entry name" value="PilW"/>
    <property type="match status" value="1"/>
</dbReference>
<evidence type="ECO:0000313" key="2">
    <source>
        <dbReference type="EMBL" id="MDF3833596.1"/>
    </source>
</evidence>
<keyword evidence="3" id="KW-1185">Reference proteome</keyword>
<dbReference type="EMBL" id="JARJLM010000199">
    <property type="protein sequence ID" value="MDF3833596.1"/>
    <property type="molecule type" value="Genomic_DNA"/>
</dbReference>
<evidence type="ECO:0000256" key="1">
    <source>
        <dbReference type="SAM" id="Phobius"/>
    </source>
</evidence>
<proteinExistence type="predicted"/>
<dbReference type="InterPro" id="IPR012902">
    <property type="entry name" value="N_methyl_site"/>
</dbReference>
<keyword evidence="1" id="KW-0812">Transmembrane</keyword>
<reference evidence="2 3" key="1">
    <citation type="submission" date="2023-03" db="EMBL/GenBank/DDBJ databases">
        <title>Draft assemblies of triclosan tolerant bacteria isolated from returned activated sludge.</title>
        <authorList>
            <person name="Van Hamelsveld S."/>
        </authorList>
    </citation>
    <scope>NUCLEOTIDE SEQUENCE [LARGE SCALE GENOMIC DNA]</scope>
    <source>
        <strain evidence="2 3">GW210010_S58</strain>
    </source>
</reference>
<protein>
    <submittedName>
        <fullName evidence="2">PilW family protein</fullName>
    </submittedName>
</protein>
<sequence>MHARLHSHLRTSGFTLIELLVGLLVGLIAGVAIVSATYFFEDFKRTQFGTSAAADSSVLAMLAIERDVKGAGVGVASAGRNNQSTIICPALNAYFNGVLIDNAAIAPVWVTHPGGVGASDTISVAGSSSISAAAPIALSTGMAAGTDPLNVPSAQGITIPGPNVQGSVLLVSVYSGNGSVTSPCTVMQVSGTSLQANSTQIAHAAGSGNWNPPATVAFSNPQLYGAGASVMNAGVFSWKTYQVNNATAMLELADRFAAANTPATPMAENVVHMRAQYGVATGAGMSISQWVDGSGAWAWPLSAASMSQIRAIRVGLVTRIPAAVKPSGGAGAACDATTAATLPVIFPATASPLGAAVTADLSATQNWQCYRYRTQSLVIPLKNIVFGE</sequence>
<dbReference type="RefSeq" id="WP_276264906.1">
    <property type="nucleotide sequence ID" value="NZ_JARJLM010000199.1"/>
</dbReference>
<accession>A0ABT6ALY9</accession>
<comment type="caution">
    <text evidence="2">The sequence shown here is derived from an EMBL/GenBank/DDBJ whole genome shotgun (WGS) entry which is preliminary data.</text>
</comment>
<organism evidence="2 3">
    <name type="scientific">Cupriavidus basilensis</name>
    <dbReference type="NCBI Taxonomy" id="68895"/>
    <lineage>
        <taxon>Bacteria</taxon>
        <taxon>Pseudomonadati</taxon>
        <taxon>Pseudomonadota</taxon>
        <taxon>Betaproteobacteria</taxon>
        <taxon>Burkholderiales</taxon>
        <taxon>Burkholderiaceae</taxon>
        <taxon>Cupriavidus</taxon>
    </lineage>
</organism>
<dbReference type="Proteomes" id="UP001216674">
    <property type="component" value="Unassembled WGS sequence"/>
</dbReference>
<feature type="transmembrane region" description="Helical" evidence="1">
    <location>
        <begin position="12"/>
        <end position="40"/>
    </location>
</feature>
<evidence type="ECO:0000313" key="3">
    <source>
        <dbReference type="Proteomes" id="UP001216674"/>
    </source>
</evidence>
<gene>
    <name evidence="2" type="ORF">P3W85_11640</name>
</gene>
<dbReference type="PROSITE" id="PS00409">
    <property type="entry name" value="PROKAR_NTER_METHYL"/>
    <property type="match status" value="1"/>
</dbReference>
<name>A0ABT6ALY9_9BURK</name>
<dbReference type="InterPro" id="IPR032092">
    <property type="entry name" value="PilW"/>
</dbReference>
<keyword evidence="1" id="KW-0472">Membrane</keyword>